<dbReference type="GO" id="GO:0009424">
    <property type="term" value="C:bacterial-type flagellum hook"/>
    <property type="evidence" value="ECO:0007669"/>
    <property type="project" value="TreeGrafter"/>
</dbReference>
<dbReference type="PANTHER" id="PTHR30435">
    <property type="entry name" value="FLAGELLAR PROTEIN"/>
    <property type="match status" value="1"/>
</dbReference>
<accession>A0A7L5BVH8</accession>
<dbReference type="GO" id="GO:0005829">
    <property type="term" value="C:cytosol"/>
    <property type="evidence" value="ECO:0007669"/>
    <property type="project" value="TreeGrafter"/>
</dbReference>
<proteinExistence type="inferred from homology"/>
<dbReference type="KEGG" id="hdh:G5B40_07925"/>
<protein>
    <recommendedName>
        <fullName evidence="4">Flagellar hook protein FlgE</fullName>
    </recommendedName>
</protein>
<evidence type="ECO:0000259" key="5">
    <source>
        <dbReference type="Pfam" id="PF00460"/>
    </source>
</evidence>
<keyword evidence="7" id="KW-0282">Flagellum</keyword>
<evidence type="ECO:0000256" key="2">
    <source>
        <dbReference type="ARBA" id="ARBA00009677"/>
    </source>
</evidence>
<dbReference type="AlphaFoldDB" id="A0A7L5BVH8"/>
<name>A0A7L5BVH8_9RHOB</name>
<dbReference type="GO" id="GO:0071978">
    <property type="term" value="P:bacterial-type flagellum-dependent swarming motility"/>
    <property type="evidence" value="ECO:0007669"/>
    <property type="project" value="TreeGrafter"/>
</dbReference>
<dbReference type="SUPFAM" id="SSF117143">
    <property type="entry name" value="Flagellar hook protein flgE"/>
    <property type="match status" value="1"/>
</dbReference>
<dbReference type="GO" id="GO:0009425">
    <property type="term" value="C:bacterial-type flagellum basal body"/>
    <property type="evidence" value="ECO:0007669"/>
    <property type="project" value="UniProtKB-SubCell"/>
</dbReference>
<dbReference type="Pfam" id="PF06429">
    <property type="entry name" value="Flg_bbr_C"/>
    <property type="match status" value="1"/>
</dbReference>
<gene>
    <name evidence="7" type="ORF">G5B40_07925</name>
</gene>
<keyword evidence="7" id="KW-0969">Cilium</keyword>
<evidence type="ECO:0000256" key="1">
    <source>
        <dbReference type="ARBA" id="ARBA00004117"/>
    </source>
</evidence>
<dbReference type="InterPro" id="IPR001444">
    <property type="entry name" value="Flag_bb_rod_N"/>
</dbReference>
<keyword evidence="3 4" id="KW-0975">Bacterial flagellum</keyword>
<evidence type="ECO:0000256" key="4">
    <source>
        <dbReference type="RuleBase" id="RU362116"/>
    </source>
</evidence>
<dbReference type="InterPro" id="IPR037925">
    <property type="entry name" value="FlgE/F/G-like"/>
</dbReference>
<evidence type="ECO:0000313" key="7">
    <source>
        <dbReference type="EMBL" id="QIE55391.1"/>
    </source>
</evidence>
<feature type="domain" description="Flagellar basal body rod protein N-terminal" evidence="5">
    <location>
        <begin position="7"/>
        <end position="37"/>
    </location>
</feature>
<dbReference type="NCBIfam" id="TIGR03506">
    <property type="entry name" value="FlgEFG_subfam"/>
    <property type="match status" value="1"/>
</dbReference>
<dbReference type="RefSeq" id="WP_165097239.1">
    <property type="nucleotide sequence ID" value="NZ_CP049056.1"/>
</dbReference>
<feature type="domain" description="Flagellar basal-body/hook protein C-terminal" evidence="6">
    <location>
        <begin position="392"/>
        <end position="434"/>
    </location>
</feature>
<organism evidence="7 8">
    <name type="scientific">Pikeienuella piscinae</name>
    <dbReference type="NCBI Taxonomy" id="2748098"/>
    <lineage>
        <taxon>Bacteria</taxon>
        <taxon>Pseudomonadati</taxon>
        <taxon>Pseudomonadota</taxon>
        <taxon>Alphaproteobacteria</taxon>
        <taxon>Rhodobacterales</taxon>
        <taxon>Paracoccaceae</taxon>
        <taxon>Pikeienuella</taxon>
    </lineage>
</organism>
<comment type="similarity">
    <text evidence="2 4">Belongs to the flagella basal body rod proteins family.</text>
</comment>
<evidence type="ECO:0000313" key="8">
    <source>
        <dbReference type="Proteomes" id="UP000503336"/>
    </source>
</evidence>
<dbReference type="Pfam" id="PF00460">
    <property type="entry name" value="Flg_bb_rod"/>
    <property type="match status" value="1"/>
</dbReference>
<dbReference type="PANTHER" id="PTHR30435:SF1">
    <property type="entry name" value="FLAGELLAR HOOK PROTEIN FLGE"/>
    <property type="match status" value="1"/>
</dbReference>
<evidence type="ECO:0000256" key="3">
    <source>
        <dbReference type="ARBA" id="ARBA00023143"/>
    </source>
</evidence>
<keyword evidence="7" id="KW-0966">Cell projection</keyword>
<sequence length="436" mass="43906">MTLSSSLNAGVAGLNVNASKLGTISDNIANSQTAGYKRAGTEFASLVISESGAGKYAAGGVTSTSFRLVDEKGGLISTDNATDIAIGGRGLIPVTTISSLDNPDGATPTRFVSTGSFRVDENGFMTTASGFALLGWPANRDGAVPSFPRDSTSALSPVQINTGALFGSPTTEIGLGVNLPAAEAQAGASGDPIPLTIEYFDNLSASQSLDLTFTPTIPAAGASNEWTVEISDSQTDPASNPVASFVVGFDTTAAAGGSIATVTGAAGGAYDAATGIFTFSTGGGPIDLDIGTPGDNAGLTQLATAFGPTGVSKNGSPVGVLTDVSVDENGLVQGVFEGGFTRTLYQIPLADFPNLNGLKAADGQSFIASLESGAMYLWDAGDGPTGSVVSFAQEGSASDIAAELTSLITTQRAYSSNATVIRTVDEMLQETTNIKR</sequence>
<reference evidence="7 8" key="1">
    <citation type="submission" date="2020-02" db="EMBL/GenBank/DDBJ databases">
        <title>complete genome sequence of Rhodobacteraceae bacterium.</title>
        <authorList>
            <person name="Park J."/>
            <person name="Kim Y.-S."/>
            <person name="Kim K.-H."/>
        </authorList>
    </citation>
    <scope>NUCLEOTIDE SEQUENCE [LARGE SCALE GENOMIC DNA]</scope>
    <source>
        <strain evidence="7 8">RR4-56</strain>
    </source>
</reference>
<dbReference type="Proteomes" id="UP000503336">
    <property type="component" value="Chromosome"/>
</dbReference>
<dbReference type="InterPro" id="IPR020013">
    <property type="entry name" value="Flagellar_FlgE/F/G"/>
</dbReference>
<comment type="function">
    <text evidence="4">A flexible structure which links the flagellar filament to the drive apparatus in the basal body.</text>
</comment>
<comment type="subcellular location">
    <subcellularLocation>
        <location evidence="1 4">Bacterial flagellum basal body</location>
    </subcellularLocation>
</comment>
<dbReference type="InterPro" id="IPR010930">
    <property type="entry name" value="Flg_bb/hook_C_dom"/>
</dbReference>
<evidence type="ECO:0000259" key="6">
    <source>
        <dbReference type="Pfam" id="PF06429"/>
    </source>
</evidence>
<keyword evidence="8" id="KW-1185">Reference proteome</keyword>
<dbReference type="EMBL" id="CP049056">
    <property type="protein sequence ID" value="QIE55391.1"/>
    <property type="molecule type" value="Genomic_DNA"/>
</dbReference>